<reference evidence="2 3" key="1">
    <citation type="submission" date="2020-08" db="EMBL/GenBank/DDBJ databases">
        <title>Genomic Encyclopedia of Type Strains, Phase IV (KMG-IV): sequencing the most valuable type-strain genomes for metagenomic binning, comparative biology and taxonomic classification.</title>
        <authorList>
            <person name="Goeker M."/>
        </authorList>
    </citation>
    <scope>NUCLEOTIDE SEQUENCE [LARGE SCALE GENOMIC DNA]</scope>
    <source>
        <strain evidence="2 3">DSM 103462</strain>
    </source>
</reference>
<feature type="domain" description="ATPase dynein-related AAA" evidence="1">
    <location>
        <begin position="22"/>
        <end position="151"/>
    </location>
</feature>
<dbReference type="InterPro" id="IPR027417">
    <property type="entry name" value="P-loop_NTPase"/>
</dbReference>
<accession>A0A7W8GAK2</accession>
<dbReference type="Gene3D" id="3.40.50.300">
    <property type="entry name" value="P-loop containing nucleotide triphosphate hydrolases"/>
    <property type="match status" value="1"/>
</dbReference>
<proteinExistence type="predicted"/>
<dbReference type="Pfam" id="PF07728">
    <property type="entry name" value="AAA_5"/>
    <property type="match status" value="1"/>
</dbReference>
<evidence type="ECO:0000259" key="1">
    <source>
        <dbReference type="Pfam" id="PF07728"/>
    </source>
</evidence>
<protein>
    <submittedName>
        <fullName evidence="2">MoxR-like ATPase</fullName>
    </submittedName>
</protein>
<dbReference type="GO" id="GO:0016887">
    <property type="term" value="F:ATP hydrolysis activity"/>
    <property type="evidence" value="ECO:0007669"/>
    <property type="project" value="InterPro"/>
</dbReference>
<organism evidence="2 3">
    <name type="scientific">Treponema ruminis</name>
    <dbReference type="NCBI Taxonomy" id="744515"/>
    <lineage>
        <taxon>Bacteria</taxon>
        <taxon>Pseudomonadati</taxon>
        <taxon>Spirochaetota</taxon>
        <taxon>Spirochaetia</taxon>
        <taxon>Spirochaetales</taxon>
        <taxon>Treponemataceae</taxon>
        <taxon>Treponema</taxon>
    </lineage>
</organism>
<evidence type="ECO:0000313" key="3">
    <source>
        <dbReference type="Proteomes" id="UP000518887"/>
    </source>
</evidence>
<dbReference type="InterPro" id="IPR011704">
    <property type="entry name" value="ATPase_dyneun-rel_AAA"/>
</dbReference>
<name>A0A7W8GAK2_9SPIR</name>
<dbReference type="AlphaFoldDB" id="A0A7W8GAK2"/>
<dbReference type="Proteomes" id="UP000518887">
    <property type="component" value="Unassembled WGS sequence"/>
</dbReference>
<dbReference type="GO" id="GO:0005524">
    <property type="term" value="F:ATP binding"/>
    <property type="evidence" value="ECO:0007669"/>
    <property type="project" value="InterPro"/>
</dbReference>
<dbReference type="EMBL" id="JACHFQ010000006">
    <property type="protein sequence ID" value="MBB5226795.1"/>
    <property type="molecule type" value="Genomic_DNA"/>
</dbReference>
<dbReference type="RefSeq" id="WP_184660376.1">
    <property type="nucleotide sequence ID" value="NZ_CP031518.1"/>
</dbReference>
<comment type="caution">
    <text evidence="2">The sequence shown here is derived from an EMBL/GenBank/DDBJ whole genome shotgun (WGS) entry which is preliminary data.</text>
</comment>
<evidence type="ECO:0000313" key="2">
    <source>
        <dbReference type="EMBL" id="MBB5226795.1"/>
    </source>
</evidence>
<keyword evidence="3" id="KW-1185">Reference proteome</keyword>
<dbReference type="SUPFAM" id="SSF52540">
    <property type="entry name" value="P-loop containing nucleoside triphosphate hydrolases"/>
    <property type="match status" value="1"/>
</dbReference>
<sequence length="358" mass="40457">MSVRIDGNMLLEILEETPATQNIMLMGKHGIGKSQILEKFFSAKGCKVVSLFLGQMSDPGDLIGIPHKNEETGHTEFMPPYWFPTDDTPVVLFLDELNRARPEVLQTIMDLALNRKLAGRSLPKGSRIISAVNNGEEYQLTDLDPALVSRFNIYEFVPSVQDWLLWANKNGVDERITTYISANPKALDNQTAVEDLDNLEKTPDRRAWVRVSEIISGKDVLKQSHKTMIAGIVGGVAANRFFEFLDHNHLLTAKELLLGNFEMNKLKLETYKTPQLATINDAVFVYLESDKYGDMDKALMAQNLAAYFFFLEQKKLREAMAHFANMFSGTMYPNALVFIIGECPELYSKMTKFVAEIK</sequence>
<gene>
    <name evidence="2" type="ORF">HNP76_002176</name>
</gene>